<dbReference type="Proteomes" id="UP001054945">
    <property type="component" value="Unassembled WGS sequence"/>
</dbReference>
<dbReference type="InterPro" id="IPR036445">
    <property type="entry name" value="GPCR_2_extracell_dom_sf"/>
</dbReference>
<dbReference type="EMBL" id="BPLR01006650">
    <property type="protein sequence ID" value="GIY11472.1"/>
    <property type="molecule type" value="Genomic_DNA"/>
</dbReference>
<accession>A0AAV4QTM6</accession>
<dbReference type="GO" id="GO:0004930">
    <property type="term" value="F:G protein-coupled receptor activity"/>
    <property type="evidence" value="ECO:0007669"/>
    <property type="project" value="InterPro"/>
</dbReference>
<name>A0AAV4QTM6_CAEEX</name>
<dbReference type="GO" id="GO:0016020">
    <property type="term" value="C:membrane"/>
    <property type="evidence" value="ECO:0007669"/>
    <property type="project" value="InterPro"/>
</dbReference>
<evidence type="ECO:0000313" key="2">
    <source>
        <dbReference type="Proteomes" id="UP001054945"/>
    </source>
</evidence>
<evidence type="ECO:0000313" key="1">
    <source>
        <dbReference type="EMBL" id="GIY11472.1"/>
    </source>
</evidence>
<sequence>MHLLSFILGNTPTCPAEKYLEVRWSKTAANTEDIQFCPKGYTGEVRRHCNLKKDDEAVWGRTGLLQMSLQRISCHSG</sequence>
<protein>
    <submittedName>
        <fullName evidence="1">Uncharacterized protein</fullName>
    </submittedName>
</protein>
<reference evidence="1 2" key="1">
    <citation type="submission" date="2021-06" db="EMBL/GenBank/DDBJ databases">
        <title>Caerostris extrusa draft genome.</title>
        <authorList>
            <person name="Kono N."/>
            <person name="Arakawa K."/>
        </authorList>
    </citation>
    <scope>NUCLEOTIDE SEQUENCE [LARGE SCALE GENOMIC DNA]</scope>
</reference>
<gene>
    <name evidence="1" type="primary">AVEN_267656_1</name>
    <name evidence="1" type="ORF">CEXT_141731</name>
</gene>
<dbReference type="AlphaFoldDB" id="A0AAV4QTM6"/>
<proteinExistence type="predicted"/>
<comment type="caution">
    <text evidence="1">The sequence shown here is derived from an EMBL/GenBank/DDBJ whole genome shotgun (WGS) entry which is preliminary data.</text>
</comment>
<dbReference type="Gene3D" id="4.10.1240.10">
    <property type="entry name" value="GPCR, family 2, extracellular hormone receptor domain"/>
    <property type="match status" value="1"/>
</dbReference>
<organism evidence="1 2">
    <name type="scientific">Caerostris extrusa</name>
    <name type="common">Bark spider</name>
    <name type="synonym">Caerostris bankana</name>
    <dbReference type="NCBI Taxonomy" id="172846"/>
    <lineage>
        <taxon>Eukaryota</taxon>
        <taxon>Metazoa</taxon>
        <taxon>Ecdysozoa</taxon>
        <taxon>Arthropoda</taxon>
        <taxon>Chelicerata</taxon>
        <taxon>Arachnida</taxon>
        <taxon>Araneae</taxon>
        <taxon>Araneomorphae</taxon>
        <taxon>Entelegynae</taxon>
        <taxon>Araneoidea</taxon>
        <taxon>Araneidae</taxon>
        <taxon>Caerostris</taxon>
    </lineage>
</organism>
<keyword evidence="2" id="KW-1185">Reference proteome</keyword>